<gene>
    <name evidence="1" type="ORF">CR205_09035</name>
</gene>
<dbReference type="Proteomes" id="UP000248066">
    <property type="component" value="Unassembled WGS sequence"/>
</dbReference>
<comment type="caution">
    <text evidence="1">The sequence shown here is derived from an EMBL/GenBank/DDBJ whole genome shotgun (WGS) entry which is preliminary data.</text>
</comment>
<sequence length="124" mass="13455">MAPFLLRCFFITTVFFFGFVFGIVYVNHLSGSFGTFGEPSPLQLQIPHAETVPDMIEMEDGDHLVVYGEGDDDLKKDLLTTADVKRDLAEKQNGAGGNFFSDVGLRIAGAIEAIFKGIYAGLGS</sequence>
<protein>
    <submittedName>
        <fullName evidence="1">Uncharacterized protein</fullName>
    </submittedName>
</protein>
<accession>A0A2W0HNP0</accession>
<name>A0A2W0HNP0_9BACI</name>
<evidence type="ECO:0000313" key="2">
    <source>
        <dbReference type="Proteomes" id="UP000248066"/>
    </source>
</evidence>
<keyword evidence="2" id="KW-1185">Reference proteome</keyword>
<dbReference type="OrthoDB" id="2877993at2"/>
<dbReference type="EMBL" id="PDOF01000001">
    <property type="protein sequence ID" value="PYZ98702.1"/>
    <property type="molecule type" value="Genomic_DNA"/>
</dbReference>
<proteinExistence type="predicted"/>
<dbReference type="RefSeq" id="WP_110518778.1">
    <property type="nucleotide sequence ID" value="NZ_PDOF01000001.1"/>
</dbReference>
<dbReference type="AlphaFoldDB" id="A0A2W0HNP0"/>
<organism evidence="1 2">
    <name type="scientific">Alteribacter lacisalsi</name>
    <dbReference type="NCBI Taxonomy" id="2045244"/>
    <lineage>
        <taxon>Bacteria</taxon>
        <taxon>Bacillati</taxon>
        <taxon>Bacillota</taxon>
        <taxon>Bacilli</taxon>
        <taxon>Bacillales</taxon>
        <taxon>Bacillaceae</taxon>
        <taxon>Alteribacter</taxon>
    </lineage>
</organism>
<evidence type="ECO:0000313" key="1">
    <source>
        <dbReference type="EMBL" id="PYZ98702.1"/>
    </source>
</evidence>
<reference evidence="1 2" key="1">
    <citation type="submission" date="2017-10" db="EMBL/GenBank/DDBJ databases">
        <title>Bacillus sp. nov., a halophilic bacterium isolated from a Yangshapao Lake.</title>
        <authorList>
            <person name="Wang H."/>
        </authorList>
    </citation>
    <scope>NUCLEOTIDE SEQUENCE [LARGE SCALE GENOMIC DNA]</scope>
    <source>
        <strain evidence="1 2">YSP-3</strain>
    </source>
</reference>